<dbReference type="RefSeq" id="YP_762440.1">
    <property type="nucleotide sequence ID" value="NC_008361.1"/>
</dbReference>
<dbReference type="GeneID" id="4306251"/>
<reference evidence="1 2" key="1">
    <citation type="journal article" date="2006" name="J. Virol.">
        <title>Genomic sequence of Spodoptera frugiperda Ascovirus 1a, an enveloped, double-stranded DNA insect virus that manipulates apoptosis for viral reproduction.</title>
        <authorList>
            <person name="Bideshi D.K."/>
            <person name="Demattei M.V."/>
            <person name="Rouleux-Bonnin F."/>
            <person name="Stasiak K."/>
            <person name="Tan Y."/>
            <person name="Bigot S."/>
            <person name="Bigot Y."/>
            <person name="Federici B.A."/>
        </authorList>
    </citation>
    <scope>NUCLEOTIDE SEQUENCE [LARGE SCALE GENOMIC DNA]</scope>
    <source>
        <strain evidence="2">SvAV-1a</strain>
    </source>
</reference>
<gene>
    <name evidence="1" type="primary">ORF085</name>
</gene>
<dbReference type="Proteomes" id="UP000008030">
    <property type="component" value="Segment"/>
</dbReference>
<evidence type="ECO:0000313" key="2">
    <source>
        <dbReference type="Proteomes" id="UP000008030"/>
    </source>
</evidence>
<sequence length="129" mass="14125">MNYLTVLFVCPTIVAYVPDGKCEDTNTTTDVRIVELTSIAENCSRVVSAKIDSFHKDIDAKLEGVSSKCGTCSCSTDDHKGDATSCLENVEKVAFGLTRTEWISMSIQSVNLGFTITMFGVMLHLMIRC</sequence>
<organismHost>
    <name type="scientific">Spodoptera frugiperda</name>
    <name type="common">Fall armyworm</name>
    <dbReference type="NCBI Taxonomy" id="7108"/>
</organismHost>
<organism evidence="1 2">
    <name type="scientific">Spodoptera frugiperda ascovirus 1a</name>
    <name type="common">SfAV-1a</name>
    <dbReference type="NCBI Taxonomy" id="113370"/>
    <lineage>
        <taxon>Viruses</taxon>
        <taxon>Varidnaviria</taxon>
        <taxon>Bamfordvirae</taxon>
        <taxon>Nucleocytoviricota</taxon>
        <taxon>Megaviricetes</taxon>
        <taxon>Pimascovirales</taxon>
        <taxon>Pimascovirales incertae sedis</taxon>
        <taxon>Ascoviridae</taxon>
        <taxon>Ascovirus</taxon>
        <taxon>Ascovirus sfav1a</taxon>
    </lineage>
</organism>
<dbReference type="KEGG" id="vg:4306251"/>
<dbReference type="EMBL" id="AM398843">
    <property type="protein sequence ID" value="CAL44685.1"/>
    <property type="molecule type" value="Genomic_DNA"/>
</dbReference>
<accession>Q0E516</accession>
<keyword evidence="2" id="KW-1185">Reference proteome</keyword>
<protein>
    <submittedName>
        <fullName evidence="1">14.1 kDa</fullName>
    </submittedName>
</protein>
<name>Q0E516_SFAVA</name>
<proteinExistence type="predicted"/>
<evidence type="ECO:0000313" key="1">
    <source>
        <dbReference type="EMBL" id="CAL44685.1"/>
    </source>
</evidence>
<dbReference type="OrthoDB" id="38983at10239"/>